<keyword evidence="2" id="KW-1133">Transmembrane helix</keyword>
<dbReference type="EMBL" id="CP059488">
    <property type="protein sequence ID" value="QQD71974.1"/>
    <property type="molecule type" value="Genomic_DNA"/>
</dbReference>
<dbReference type="AlphaFoldDB" id="A0A7T4WCD0"/>
<keyword evidence="2" id="KW-0472">Membrane</keyword>
<evidence type="ECO:0000256" key="2">
    <source>
        <dbReference type="SAM" id="Phobius"/>
    </source>
</evidence>
<organism evidence="3 4">
    <name type="scientific">Acidithiobacillus ferrivorans</name>
    <dbReference type="NCBI Taxonomy" id="160808"/>
    <lineage>
        <taxon>Bacteria</taxon>
        <taxon>Pseudomonadati</taxon>
        <taxon>Pseudomonadota</taxon>
        <taxon>Acidithiobacillia</taxon>
        <taxon>Acidithiobacillales</taxon>
        <taxon>Acidithiobacillaceae</taxon>
        <taxon>Acidithiobacillus</taxon>
    </lineage>
</organism>
<feature type="transmembrane region" description="Helical" evidence="2">
    <location>
        <begin position="198"/>
        <end position="223"/>
    </location>
</feature>
<dbReference type="RefSeq" id="WP_198660156.1">
    <property type="nucleotide sequence ID" value="NZ_CP059488.1"/>
</dbReference>
<evidence type="ECO:0000313" key="4">
    <source>
        <dbReference type="Proteomes" id="UP000595420"/>
    </source>
</evidence>
<feature type="transmembrane region" description="Helical" evidence="2">
    <location>
        <begin position="154"/>
        <end position="178"/>
    </location>
</feature>
<gene>
    <name evidence="3" type="ORF">H2515_11125</name>
</gene>
<feature type="transmembrane region" description="Helical" evidence="2">
    <location>
        <begin position="235"/>
        <end position="256"/>
    </location>
</feature>
<feature type="compositionally biased region" description="Low complexity" evidence="1">
    <location>
        <begin position="45"/>
        <end position="61"/>
    </location>
</feature>
<sequence length="257" mass="27226">MSDKETLAGLNDLLSMADKPAAAKKTRPPSDNAGLKVRPVRAGDAESAQAKASVQKAASEAGGTQSPPDLATIMDRLNGIDARVEDIYREVQLLQGGDVEEDPDESPPSPVVAPELATEPTLQQPLIQLPKINEEVLLEAAVGKLFQASMQLRLSFAMLVGAFLAVIAFSLGMGYGVIIESGKYPFWYAQGAEKGFAAALITTIAAPAGVLLLPVIAGALWLAAREFRAEGHRQYGNYCRWTSLAVLLLAVAAPFLV</sequence>
<evidence type="ECO:0000313" key="3">
    <source>
        <dbReference type="EMBL" id="QQD71974.1"/>
    </source>
</evidence>
<accession>A0A7T4WCD0</accession>
<proteinExistence type="predicted"/>
<keyword evidence="2" id="KW-0812">Transmembrane</keyword>
<evidence type="ECO:0000256" key="1">
    <source>
        <dbReference type="SAM" id="MobiDB-lite"/>
    </source>
</evidence>
<reference evidence="3 4" key="1">
    <citation type="submission" date="2020-07" db="EMBL/GenBank/DDBJ databases">
        <title>Complete genome sequence analysis of Acidithiobacillus ferrivorans XJFY6S-08 reveals extreme environmental adaptation to alpine acid mine drainage.</title>
        <authorList>
            <person name="Yan L."/>
            <person name="Ni Y."/>
        </authorList>
    </citation>
    <scope>NUCLEOTIDE SEQUENCE [LARGE SCALE GENOMIC DNA]</scope>
    <source>
        <strain evidence="3 4">XJFY6S-08</strain>
    </source>
</reference>
<dbReference type="Proteomes" id="UP000595420">
    <property type="component" value="Chromosome"/>
</dbReference>
<feature type="region of interest" description="Disordered" evidence="1">
    <location>
        <begin position="1"/>
        <end position="70"/>
    </location>
</feature>
<name>A0A7T4WCD0_9PROT</name>
<protein>
    <submittedName>
        <fullName evidence="3">Uncharacterized protein</fullName>
    </submittedName>
</protein>